<keyword evidence="8" id="KW-0560">Oxidoreductase</keyword>
<evidence type="ECO:0000256" key="9">
    <source>
        <dbReference type="ARBA" id="ARBA00023268"/>
    </source>
</evidence>
<evidence type="ECO:0000256" key="8">
    <source>
        <dbReference type="ARBA" id="ARBA00023002"/>
    </source>
</evidence>
<dbReference type="Gene3D" id="3.30.9.10">
    <property type="entry name" value="D-Amino Acid Oxidase, subunit A, domain 2"/>
    <property type="match status" value="1"/>
</dbReference>
<dbReference type="GO" id="GO:0016645">
    <property type="term" value="F:oxidoreductase activity, acting on the CH-NH group of donors"/>
    <property type="evidence" value="ECO:0007669"/>
    <property type="project" value="InterPro"/>
</dbReference>
<dbReference type="RefSeq" id="WP_075359108.1">
    <property type="nucleotide sequence ID" value="NZ_MSRG01000056.1"/>
</dbReference>
<dbReference type="SUPFAM" id="SSF51905">
    <property type="entry name" value="FAD/NAD(P)-binding domain"/>
    <property type="match status" value="1"/>
</dbReference>
<feature type="domain" description="FAD dependent oxidoreductase" evidence="10">
    <location>
        <begin position="208"/>
        <end position="571"/>
    </location>
</feature>
<keyword evidence="3" id="KW-0285">Flavoprotein</keyword>
<comment type="caution">
    <text evidence="12">The sequence shown here is derived from an EMBL/GenBank/DDBJ whole genome shotgun (WGS) entry which is preliminary data.</text>
</comment>
<keyword evidence="6" id="KW-0819">tRNA processing</keyword>
<evidence type="ECO:0000256" key="7">
    <source>
        <dbReference type="ARBA" id="ARBA00022827"/>
    </source>
</evidence>
<dbReference type="InterPro" id="IPR029063">
    <property type="entry name" value="SAM-dependent_MTases_sf"/>
</dbReference>
<keyword evidence="1" id="KW-0963">Cytoplasm</keyword>
<dbReference type="NCBIfam" id="NF002483">
    <property type="entry name" value="PRK01747.1-4"/>
    <property type="match status" value="1"/>
</dbReference>
<keyword evidence="9" id="KW-0511">Multifunctional enzyme</keyword>
<dbReference type="InterPro" id="IPR017610">
    <property type="entry name" value="tRNA_S-uridine_synth_MnmC_C"/>
</dbReference>
<evidence type="ECO:0000313" key="12">
    <source>
        <dbReference type="EMBL" id="OTP71571.1"/>
    </source>
</evidence>
<evidence type="ECO:0000256" key="3">
    <source>
        <dbReference type="ARBA" id="ARBA00022630"/>
    </source>
</evidence>
<dbReference type="EMBL" id="NBTZ01000101">
    <property type="protein sequence ID" value="OTP71571.1"/>
    <property type="molecule type" value="Genomic_DNA"/>
</dbReference>
<evidence type="ECO:0000313" key="13">
    <source>
        <dbReference type="Proteomes" id="UP000195221"/>
    </source>
</evidence>
<evidence type="ECO:0000256" key="4">
    <source>
        <dbReference type="ARBA" id="ARBA00022679"/>
    </source>
</evidence>
<dbReference type="SUPFAM" id="SSF54373">
    <property type="entry name" value="FAD-linked reductases, C-terminal domain"/>
    <property type="match status" value="1"/>
</dbReference>
<gene>
    <name evidence="12" type="ORF">PAMC26577_24260</name>
</gene>
<evidence type="ECO:0000256" key="5">
    <source>
        <dbReference type="ARBA" id="ARBA00022691"/>
    </source>
</evidence>
<evidence type="ECO:0000259" key="10">
    <source>
        <dbReference type="Pfam" id="PF01266"/>
    </source>
</evidence>
<keyword evidence="5" id="KW-0949">S-adenosyl-L-methionine</keyword>
<feature type="domain" description="MnmC-like methyltransferase" evidence="11">
    <location>
        <begin position="76"/>
        <end position="175"/>
    </location>
</feature>
<keyword evidence="2 12" id="KW-0489">Methyltransferase</keyword>
<dbReference type="GO" id="GO:0005737">
    <property type="term" value="C:cytoplasm"/>
    <property type="evidence" value="ECO:0007669"/>
    <property type="project" value="TreeGrafter"/>
</dbReference>
<evidence type="ECO:0000259" key="11">
    <source>
        <dbReference type="Pfam" id="PF05430"/>
    </source>
</evidence>
<evidence type="ECO:0000256" key="6">
    <source>
        <dbReference type="ARBA" id="ARBA00022694"/>
    </source>
</evidence>
<dbReference type="InterPro" id="IPR008471">
    <property type="entry name" value="MnmC-like_methylTransf"/>
</dbReference>
<dbReference type="GO" id="GO:0002098">
    <property type="term" value="P:tRNA wobble uridine modification"/>
    <property type="evidence" value="ECO:0007669"/>
    <property type="project" value="TreeGrafter"/>
</dbReference>
<reference evidence="12 13" key="1">
    <citation type="submission" date="2017-03" db="EMBL/GenBank/DDBJ databases">
        <title>Genome analysis of strain PAMC 26577.</title>
        <authorList>
            <person name="Oh H.-M."/>
            <person name="Yang J.-A."/>
        </authorList>
    </citation>
    <scope>NUCLEOTIDE SEQUENCE [LARGE SCALE GENOMIC DNA]</scope>
    <source>
        <strain evidence="12 13">PAMC 26577</strain>
    </source>
</reference>
<dbReference type="NCBIfam" id="TIGR03197">
    <property type="entry name" value="MnmC_Cterm"/>
    <property type="match status" value="1"/>
</dbReference>
<organism evidence="12 13">
    <name type="scientific">Caballeronia sordidicola</name>
    <name type="common">Burkholderia sordidicola</name>
    <dbReference type="NCBI Taxonomy" id="196367"/>
    <lineage>
        <taxon>Bacteria</taxon>
        <taxon>Pseudomonadati</taxon>
        <taxon>Pseudomonadota</taxon>
        <taxon>Betaproteobacteria</taxon>
        <taxon>Burkholderiales</taxon>
        <taxon>Burkholderiaceae</taxon>
        <taxon>Caballeronia</taxon>
    </lineage>
</organism>
<accession>A0A242MK83</accession>
<dbReference type="Pfam" id="PF01266">
    <property type="entry name" value="DAO"/>
    <property type="match status" value="1"/>
</dbReference>
<dbReference type="PANTHER" id="PTHR13847:SF283">
    <property type="entry name" value="TRNA 5-METHYLAMINOMETHYL-2-THIOURIDINE BIOSYNTHESIS BIFUNCTIONAL PROTEIN MNMC"/>
    <property type="match status" value="1"/>
</dbReference>
<dbReference type="InterPro" id="IPR036188">
    <property type="entry name" value="FAD/NAD-bd_sf"/>
</dbReference>
<name>A0A242MK83_CABSO</name>
<dbReference type="InterPro" id="IPR006076">
    <property type="entry name" value="FAD-dep_OxRdtase"/>
</dbReference>
<dbReference type="Proteomes" id="UP000195221">
    <property type="component" value="Unassembled WGS sequence"/>
</dbReference>
<dbReference type="Gene3D" id="3.40.50.150">
    <property type="entry name" value="Vaccinia Virus protein VP39"/>
    <property type="match status" value="1"/>
</dbReference>
<dbReference type="Pfam" id="PF05430">
    <property type="entry name" value="Methyltransf_30"/>
    <property type="match status" value="1"/>
</dbReference>
<dbReference type="PANTHER" id="PTHR13847">
    <property type="entry name" value="SARCOSINE DEHYDROGENASE-RELATED"/>
    <property type="match status" value="1"/>
</dbReference>
<proteinExistence type="predicted"/>
<evidence type="ECO:0000256" key="2">
    <source>
        <dbReference type="ARBA" id="ARBA00022603"/>
    </source>
</evidence>
<protein>
    <submittedName>
        <fullName evidence="12">tRNA (5-methylaminomethyl-2-thiouridylate)-methyltransferase</fullName>
    </submittedName>
</protein>
<dbReference type="AlphaFoldDB" id="A0A242MK83"/>
<dbReference type="Gene3D" id="3.50.50.60">
    <property type="entry name" value="FAD/NAD(P)-binding domain"/>
    <property type="match status" value="1"/>
</dbReference>
<sequence>MNDTARNAPLFHDRSRWAGRRNFTIFETLFDAGRRFIDTWSTWRDDPQRCERLHFVALVEMESMNALGIFTDHPALSQLLTDNWPMPVAGIHRLEFDDGRVVLTLAAGDAESVLPKLWMRADSFYLHSGASGEKLPFIAKALARISGDQATLYADSNPQLARALNDAGFTIDETSQHVTARFAPRWRVRRHEPPVALVSTEHEDSRHAIVIGAGLGGCAITERLASRGWRITLIDRHESPARDASGNPAGVFHPIVWRDDSVAARLTRAGFLYALHRWSVLEQHGHDLKRSHAGLLQIADSAEDAGAIAAAITRFGLPPAYVRAVDEHDASRLAGQPVARAGWFFPRGGWISPAAVCAAQCAAAGDRLTSRFDTDVGRIEHKNGLWTAFDTTGRFIAEAPVVILANAGDAQRLAGLHGQPTLGVRGQLTLLERSPLDGLRVPIVGDGYAVPLDQHTTLTGATYDIDDTNPLVEPSGHIENLERVARMLPALNGFAPDPVSLNGRVAFRSVTSDRMPMIGSLADEPAARSDAARLSGAWPLDLPRKPGLYGAFAFGSRGLIWSALAAELIAAQLEGEPWPVERELADSVDPARFLLRALRQGEFT</sequence>
<keyword evidence="7" id="KW-0274">FAD</keyword>
<keyword evidence="4 12" id="KW-0808">Transferase</keyword>
<evidence type="ECO:0000256" key="1">
    <source>
        <dbReference type="ARBA" id="ARBA00022490"/>
    </source>
</evidence>
<dbReference type="GO" id="GO:0032259">
    <property type="term" value="P:methylation"/>
    <property type="evidence" value="ECO:0007669"/>
    <property type="project" value="UniProtKB-KW"/>
</dbReference>
<dbReference type="GO" id="GO:0004808">
    <property type="term" value="F:tRNA (5-methylaminomethyl-2-thiouridylate)(34)-methyltransferase activity"/>
    <property type="evidence" value="ECO:0007669"/>
    <property type="project" value="TreeGrafter"/>
</dbReference>